<evidence type="ECO:0000259" key="6">
    <source>
        <dbReference type="PROSITE" id="PS51891"/>
    </source>
</evidence>
<dbReference type="Proteomes" id="UP000279594">
    <property type="component" value="Chromosome"/>
</dbReference>
<sequence length="143" mass="15785">MLTGGCLCGEVRYDAGADSFHQSACHCSVCRRASGAPFVAWFSVPRANFRWRQGQAMSYASSVHGTRSFCPRCGTQLTFEDSAYPDEVDVTTCSLDNPEQLPPHSHIYTGTQLEWVKLDDGLPRYRGSRSEEEEPGGKASRSD</sequence>
<keyword evidence="4" id="KW-0456">Lyase</keyword>
<dbReference type="InterPro" id="IPR006913">
    <property type="entry name" value="CENP-V/GFA"/>
</dbReference>
<dbReference type="Pfam" id="PF04828">
    <property type="entry name" value="GFA"/>
    <property type="match status" value="1"/>
</dbReference>
<dbReference type="RefSeq" id="WP_070313205.1">
    <property type="nucleotide sequence ID" value="NZ_CP033019.1"/>
</dbReference>
<gene>
    <name evidence="7" type="ORF">D9M09_17175</name>
</gene>
<dbReference type="AlphaFoldDB" id="A0A3G2EE45"/>
<evidence type="ECO:0000256" key="4">
    <source>
        <dbReference type="ARBA" id="ARBA00023239"/>
    </source>
</evidence>
<evidence type="ECO:0000256" key="5">
    <source>
        <dbReference type="SAM" id="MobiDB-lite"/>
    </source>
</evidence>
<evidence type="ECO:0000313" key="8">
    <source>
        <dbReference type="Proteomes" id="UP000279594"/>
    </source>
</evidence>
<evidence type="ECO:0000256" key="2">
    <source>
        <dbReference type="ARBA" id="ARBA00022723"/>
    </source>
</evidence>
<feature type="domain" description="CENP-V/GFA" evidence="6">
    <location>
        <begin position="2"/>
        <end position="105"/>
    </location>
</feature>
<comment type="similarity">
    <text evidence="1">Belongs to the Gfa family.</text>
</comment>
<dbReference type="PANTHER" id="PTHR33337">
    <property type="entry name" value="GFA DOMAIN-CONTAINING PROTEIN"/>
    <property type="match status" value="1"/>
</dbReference>
<dbReference type="Gene3D" id="3.90.1590.10">
    <property type="entry name" value="glutathione-dependent formaldehyde- activating enzyme (gfa)"/>
    <property type="match status" value="1"/>
</dbReference>
<dbReference type="PROSITE" id="PS51891">
    <property type="entry name" value="CENP_V_GFA"/>
    <property type="match status" value="1"/>
</dbReference>
<dbReference type="EMBL" id="CP033019">
    <property type="protein sequence ID" value="AYM77335.1"/>
    <property type="molecule type" value="Genomic_DNA"/>
</dbReference>
<dbReference type="GO" id="GO:0016846">
    <property type="term" value="F:carbon-sulfur lyase activity"/>
    <property type="evidence" value="ECO:0007669"/>
    <property type="project" value="InterPro"/>
</dbReference>
<keyword evidence="2" id="KW-0479">Metal-binding</keyword>
<evidence type="ECO:0000256" key="3">
    <source>
        <dbReference type="ARBA" id="ARBA00022833"/>
    </source>
</evidence>
<protein>
    <submittedName>
        <fullName evidence="7">GFA family protein</fullName>
    </submittedName>
</protein>
<dbReference type="GO" id="GO:0046872">
    <property type="term" value="F:metal ion binding"/>
    <property type="evidence" value="ECO:0007669"/>
    <property type="project" value="UniProtKB-KW"/>
</dbReference>
<organism evidence="7 8">
    <name type="scientific">Janthinobacterium agaricidamnosum</name>
    <dbReference type="NCBI Taxonomy" id="55508"/>
    <lineage>
        <taxon>Bacteria</taxon>
        <taxon>Pseudomonadati</taxon>
        <taxon>Pseudomonadota</taxon>
        <taxon>Betaproteobacteria</taxon>
        <taxon>Burkholderiales</taxon>
        <taxon>Oxalobacteraceae</taxon>
        <taxon>Janthinobacterium</taxon>
    </lineage>
</organism>
<dbReference type="SUPFAM" id="SSF51316">
    <property type="entry name" value="Mss4-like"/>
    <property type="match status" value="1"/>
</dbReference>
<evidence type="ECO:0000256" key="1">
    <source>
        <dbReference type="ARBA" id="ARBA00005495"/>
    </source>
</evidence>
<keyword evidence="3" id="KW-0862">Zinc</keyword>
<dbReference type="InterPro" id="IPR011057">
    <property type="entry name" value="Mss4-like_sf"/>
</dbReference>
<keyword evidence="8" id="KW-1185">Reference proteome</keyword>
<proteinExistence type="inferred from homology"/>
<accession>A0A3G2EE45</accession>
<feature type="region of interest" description="Disordered" evidence="5">
    <location>
        <begin position="124"/>
        <end position="143"/>
    </location>
</feature>
<reference evidence="7 8" key="1">
    <citation type="submission" date="2018-10" db="EMBL/GenBank/DDBJ databases">
        <title>Effects of UV and annual dynamics of microbial communities in freshwater RAS systems.</title>
        <authorList>
            <person name="Bekkelund A.K."/>
            <person name="Hansen B.R."/>
            <person name="Stokken H."/>
            <person name="Eriksen B.F."/>
            <person name="Kashulin N.A."/>
        </authorList>
    </citation>
    <scope>NUCLEOTIDE SEQUENCE [LARGE SCALE GENOMIC DNA]</scope>
    <source>
        <strain evidence="7 8">BHSEK</strain>
    </source>
</reference>
<dbReference type="PANTHER" id="PTHR33337:SF40">
    <property type="entry name" value="CENP-V_GFA DOMAIN-CONTAINING PROTEIN-RELATED"/>
    <property type="match status" value="1"/>
</dbReference>
<evidence type="ECO:0000313" key="7">
    <source>
        <dbReference type="EMBL" id="AYM77335.1"/>
    </source>
</evidence>
<name>A0A3G2EE45_9BURK</name>